<feature type="transmembrane region" description="Helical" evidence="1">
    <location>
        <begin position="12"/>
        <end position="30"/>
    </location>
</feature>
<dbReference type="PROSITE" id="PS50853">
    <property type="entry name" value="FN3"/>
    <property type="match status" value="1"/>
</dbReference>
<evidence type="ECO:0000256" key="1">
    <source>
        <dbReference type="SAM" id="Phobius"/>
    </source>
</evidence>
<dbReference type="SUPFAM" id="SSF49265">
    <property type="entry name" value="Fibronectin type III"/>
    <property type="match status" value="1"/>
</dbReference>
<dbReference type="GO" id="GO:0005975">
    <property type="term" value="P:carbohydrate metabolic process"/>
    <property type="evidence" value="ECO:0007669"/>
    <property type="project" value="InterPro"/>
</dbReference>
<keyword evidence="1" id="KW-0472">Membrane</keyword>
<sequence length="1004" mass="111759">MATLRHSLKKPIFLFLVIIGIGGFWLPQAFDSSSPAAKTPHQVHIAFGFHANLYHSFRGDTNDENGFGQDIRVIRHILRTLDRFNHDGVPVRAVWDFDSLFSLQEILPAHAPDIIRDVQRRVAQSNDDVMLMSYNNGLMSAMTDVEFMTSMARAISNDKGSGVRDLFGRVAPVVRPQEMMTTPGNFSRYKALGIDCVSLYYSATPFDAFRAFSRALSPTEAYNPVTYRNPRSGEAIDILPTYHAGDLVENVSLREWAERLHRLQDDGKIDRDVLIFINFDADAEFWSGTDLPWYLKWLPNTGGLAQLIDSVADLDFVTFSNVTDYLATHPPVGTVRFSQDTADGSFNGYHSWAEKAYASDYWTRIVRNRRSHRTARRVFAIGGARPVTADLNDLLRGSFETRLRALSTTNFGLASPFLSRQRETAMAALLGRLDWYSDQIDRRVTDCVRELTDGVVPTALPASGGRLVDTFVAIEPAAGGDRHLTFCLPASDSGGRHYSIADTRGRLIAATLEKIDPSDDGRTATLTVRVAGEETMPDGIYFLFRNDIPLPAGTTRTVSATPRRLENEFIRVELDKTGHVTRVTHNGRVQLDAGSLVPAMVYQGRRLSPAKLSVEVEKSGASGVASLRIHGGWDGPDGRTRAPGWVDYRLRLVARVPYLFIEGTVRYPDTFRDTLTQADRPMLARKIDAGWEAVAPVELRFSARASKAHPFFIHKRNFLGQEDAYAVDYYRHAPENRNVADINNHITAEYAGVTTGGRGMAVAMNTAVNANFAFCPFTMAYLPGTGEFRIRANPFGTYYGRQILPPTRGNRLGYEAVRLSAPQLHSSGPTYNGYRDRFDLMVAFFKGDRLPDPLKRDLIAFARRPVTIGKLAPAHQPPRDDTLLPPAGFLAMPSGNGVVFHWESAGVPGTQYRIRYHAADSAEIKTVCTEAHPLLVAAGDFPTPETAYVATIQAEYPDGRRSPPSREIRFRMAPPADCTLEIPKDFMAKVLWANMTAWIRQNLL</sequence>
<feature type="domain" description="Fibronectin type-III" evidence="2">
    <location>
        <begin position="885"/>
        <end position="976"/>
    </location>
</feature>
<dbReference type="Gene3D" id="3.20.110.20">
    <property type="match status" value="1"/>
</dbReference>
<dbReference type="InterPro" id="IPR003961">
    <property type="entry name" value="FN3_dom"/>
</dbReference>
<dbReference type="InterPro" id="IPR011330">
    <property type="entry name" value="Glyco_hydro/deAcase_b/a-brl"/>
</dbReference>
<dbReference type="Proteomes" id="UP000425960">
    <property type="component" value="Chromosome"/>
</dbReference>
<dbReference type="AlphaFoldDB" id="A0A5K7ZNW6"/>
<gene>
    <name evidence="3" type="ORF">DSCO28_19850</name>
</gene>
<protein>
    <recommendedName>
        <fullName evidence="2">Fibronectin type-III domain-containing protein</fullName>
    </recommendedName>
</protein>
<organism evidence="3 4">
    <name type="scientific">Desulfosarcina ovata subsp. sediminis</name>
    <dbReference type="NCBI Taxonomy" id="885957"/>
    <lineage>
        <taxon>Bacteria</taxon>
        <taxon>Pseudomonadati</taxon>
        <taxon>Thermodesulfobacteriota</taxon>
        <taxon>Desulfobacteria</taxon>
        <taxon>Desulfobacterales</taxon>
        <taxon>Desulfosarcinaceae</taxon>
        <taxon>Desulfosarcina</taxon>
    </lineage>
</organism>
<accession>A0A5K7ZNW6</accession>
<keyword evidence="1" id="KW-1133">Transmembrane helix</keyword>
<evidence type="ECO:0000313" key="4">
    <source>
        <dbReference type="Proteomes" id="UP000425960"/>
    </source>
</evidence>
<dbReference type="CDD" id="cd00063">
    <property type="entry name" value="FN3"/>
    <property type="match status" value="1"/>
</dbReference>
<dbReference type="EMBL" id="AP021876">
    <property type="protein sequence ID" value="BBO81419.1"/>
    <property type="molecule type" value="Genomic_DNA"/>
</dbReference>
<reference evidence="3 4" key="1">
    <citation type="submission" date="2019-11" db="EMBL/GenBank/DDBJ databases">
        <title>Comparative genomics of hydrocarbon-degrading Desulfosarcina strains.</title>
        <authorList>
            <person name="Watanabe M."/>
            <person name="Kojima H."/>
            <person name="Fukui M."/>
        </authorList>
    </citation>
    <scope>NUCLEOTIDE SEQUENCE [LARGE SCALE GENOMIC DNA]</scope>
    <source>
        <strain evidence="3 4">28bB2T</strain>
    </source>
</reference>
<dbReference type="RefSeq" id="WP_155322139.1">
    <property type="nucleotide sequence ID" value="NZ_AP021876.1"/>
</dbReference>
<dbReference type="InterPro" id="IPR036116">
    <property type="entry name" value="FN3_sf"/>
</dbReference>
<name>A0A5K7ZNW6_9BACT</name>
<proteinExistence type="predicted"/>
<keyword evidence="1" id="KW-0812">Transmembrane</keyword>
<evidence type="ECO:0000259" key="2">
    <source>
        <dbReference type="PROSITE" id="PS50853"/>
    </source>
</evidence>
<dbReference type="SUPFAM" id="SSF88713">
    <property type="entry name" value="Glycoside hydrolase/deacetylase"/>
    <property type="match status" value="1"/>
</dbReference>
<evidence type="ECO:0000313" key="3">
    <source>
        <dbReference type="EMBL" id="BBO81419.1"/>
    </source>
</evidence>
<dbReference type="KEGG" id="dov:DSCO28_19850"/>